<protein>
    <submittedName>
        <fullName evidence="1">Uncharacterized protein</fullName>
    </submittedName>
</protein>
<gene>
    <name evidence="1" type="ORF">QGN17_17465</name>
</gene>
<dbReference type="Proteomes" id="UP001160625">
    <property type="component" value="Unassembled WGS sequence"/>
</dbReference>
<accession>A0ABT6N5Z5</accession>
<comment type="caution">
    <text evidence="1">The sequence shown here is derived from an EMBL/GenBank/DDBJ whole genome shotgun (WGS) entry which is preliminary data.</text>
</comment>
<organism evidence="1 2">
    <name type="scientific">Sphingomonas oryzagri</name>
    <dbReference type="NCBI Taxonomy" id="3042314"/>
    <lineage>
        <taxon>Bacteria</taxon>
        <taxon>Pseudomonadati</taxon>
        <taxon>Pseudomonadota</taxon>
        <taxon>Alphaproteobacteria</taxon>
        <taxon>Sphingomonadales</taxon>
        <taxon>Sphingomonadaceae</taxon>
        <taxon>Sphingomonas</taxon>
    </lineage>
</organism>
<reference evidence="1" key="1">
    <citation type="submission" date="2023-04" db="EMBL/GenBank/DDBJ databases">
        <title>Sphingomonas sp. MAHUQ-71 isolated from rice field.</title>
        <authorList>
            <person name="Huq M.A."/>
        </authorList>
    </citation>
    <scope>NUCLEOTIDE SEQUENCE</scope>
    <source>
        <strain evidence="1">MAHUQ-71</strain>
    </source>
</reference>
<dbReference type="RefSeq" id="WP_281045885.1">
    <property type="nucleotide sequence ID" value="NZ_JARYGZ010000003.1"/>
</dbReference>
<name>A0ABT6N5Z5_9SPHN</name>
<dbReference type="EMBL" id="JARYGZ010000003">
    <property type="protein sequence ID" value="MDH7640526.1"/>
    <property type="molecule type" value="Genomic_DNA"/>
</dbReference>
<proteinExistence type="predicted"/>
<dbReference type="InterPro" id="IPR046662">
    <property type="entry name" value="DUF6771"/>
</dbReference>
<evidence type="ECO:0000313" key="2">
    <source>
        <dbReference type="Proteomes" id="UP001160625"/>
    </source>
</evidence>
<evidence type="ECO:0000313" key="1">
    <source>
        <dbReference type="EMBL" id="MDH7640526.1"/>
    </source>
</evidence>
<dbReference type="Pfam" id="PF20561">
    <property type="entry name" value="DUF6771"/>
    <property type="match status" value="1"/>
</dbReference>
<keyword evidence="2" id="KW-1185">Reference proteome</keyword>
<sequence length="65" mass="7062">MDRIEPARIAEILADSPIWARLALTAANPSLVERAADTMAALIVARLGEPEPPTNDARQMTLPIR</sequence>